<evidence type="ECO:0000256" key="4">
    <source>
        <dbReference type="SAM" id="SignalP"/>
    </source>
</evidence>
<evidence type="ECO:0000256" key="3">
    <source>
        <dbReference type="ARBA" id="ARBA00023237"/>
    </source>
</evidence>
<dbReference type="InterPro" id="IPR036942">
    <property type="entry name" value="Beta-barrel_TonB_sf"/>
</dbReference>
<reference evidence="6 7" key="1">
    <citation type="submission" date="2021-03" db="EMBL/GenBank/DDBJ databases">
        <title>novel species isolated from a fishpond in China.</title>
        <authorList>
            <person name="Lu H."/>
            <person name="Cai Z."/>
        </authorList>
    </citation>
    <scope>NUCLEOTIDE SEQUENCE [LARGE SCALE GENOMIC DNA]</scope>
    <source>
        <strain evidence="6 7">YJ13C</strain>
    </source>
</reference>
<keyword evidence="2" id="KW-0472">Membrane</keyword>
<dbReference type="Pfam" id="PF13620">
    <property type="entry name" value="CarboxypepD_reg"/>
    <property type="match status" value="1"/>
</dbReference>
<feature type="domain" description="TonB-dependent receptor plug" evidence="5">
    <location>
        <begin position="150"/>
        <end position="238"/>
    </location>
</feature>
<feature type="signal peptide" evidence="4">
    <location>
        <begin position="1"/>
        <end position="22"/>
    </location>
</feature>
<protein>
    <submittedName>
        <fullName evidence="6">TonB-dependent receptor</fullName>
    </submittedName>
</protein>
<dbReference type="Pfam" id="PF07715">
    <property type="entry name" value="Plug"/>
    <property type="match status" value="1"/>
</dbReference>
<sequence length="782" mass="87435">MKKIVKLFLILWIILLSGSVKAQVLTQTIRGRVLDQVTQAPMPGATVMLLNTEPIVGVISDDSGEFRLPNVPVGQQSLRISFVGYKDLVLPSVLVNSGKEVVLEVSLEEDITQIQEFVVTATDKDRTVNDMVVVSGRTFSVEETRKFAAAVNDPARMAASFSGVVSTDDGNNNISIRGNSPNGLLWRMEGIEIPNPNHFVNPGTSGGGVSILSSQLLANSDFLTGAFAAEYGNALSGVFDLNLRKGNNEKQEFTVQAGFLGLDLAAEGPIAKNYRGSYLINYRYSTLSLLSKLGLPLGDFVTNFQDLSFNVFLPTGSKSSISLFGFGGLSDQKSQANLDSLTWESEGDRYSSKFLSNTGAVGIKHSLTLNKSNFLQTTVLASGNTIGDQGSRLDNEYVDENRYDEKFNNSKITFSSVLNSKLSARSSLRSGIYLNQLYYNLYQNNFHEESEEMVKEIDSKGNTQSIQAFSQWNYKANERLTLNFGLHYLQLLLNNSSSFEPRFSAAYELDEKQRISLGYGLHSQVQPLGTYFAEVEKDGIISLPNKSLDLSKSHHFVLGYDRSLNPYLRMKIEAYYQHLFQIPIKEGSDETYSIINQQWSFTTDPLINEGLGKNYGIELTLEQFTNNNMYFLLSTSLYNSQYKTQENVWRNTRYNGNLNITFTGGKEFALQKNRVLGVNLRGIYGGGLRTTSILLDESIAKGETVLDNSHAFENQNPAYFRTDLRFSLKRNKEKSTRTWALDIQNATNRKNIYGEYFEPMDAEIKTAYQSPLIPILSYRVEF</sequence>
<dbReference type="Gene3D" id="2.170.130.10">
    <property type="entry name" value="TonB-dependent receptor, plug domain"/>
    <property type="match status" value="1"/>
</dbReference>
<feature type="chain" id="PRO_5045913277" evidence="4">
    <location>
        <begin position="23"/>
        <end position="782"/>
    </location>
</feature>
<dbReference type="InterPro" id="IPR008969">
    <property type="entry name" value="CarboxyPept-like_regulatory"/>
</dbReference>
<organism evidence="6 7">
    <name type="scientific">Algoriphagus pacificus</name>
    <dbReference type="NCBI Taxonomy" id="2811234"/>
    <lineage>
        <taxon>Bacteria</taxon>
        <taxon>Pseudomonadati</taxon>
        <taxon>Bacteroidota</taxon>
        <taxon>Cytophagia</taxon>
        <taxon>Cytophagales</taxon>
        <taxon>Cyclobacteriaceae</taxon>
        <taxon>Algoriphagus</taxon>
    </lineage>
</organism>
<evidence type="ECO:0000256" key="1">
    <source>
        <dbReference type="ARBA" id="ARBA00004442"/>
    </source>
</evidence>
<dbReference type="Gene3D" id="2.60.40.1120">
    <property type="entry name" value="Carboxypeptidase-like, regulatory domain"/>
    <property type="match status" value="1"/>
</dbReference>
<accession>A0ABS3CAY3</accession>
<evidence type="ECO:0000256" key="2">
    <source>
        <dbReference type="ARBA" id="ARBA00023136"/>
    </source>
</evidence>
<evidence type="ECO:0000313" key="7">
    <source>
        <dbReference type="Proteomes" id="UP000664480"/>
    </source>
</evidence>
<dbReference type="RefSeq" id="WP_206584640.1">
    <property type="nucleotide sequence ID" value="NZ_JAFKCU010000001.1"/>
</dbReference>
<evidence type="ECO:0000313" key="6">
    <source>
        <dbReference type="EMBL" id="MBN7813975.1"/>
    </source>
</evidence>
<name>A0ABS3CAY3_9BACT</name>
<proteinExistence type="predicted"/>
<dbReference type="SUPFAM" id="SSF56935">
    <property type="entry name" value="Porins"/>
    <property type="match status" value="1"/>
</dbReference>
<keyword evidence="3" id="KW-0998">Cell outer membrane</keyword>
<keyword evidence="6" id="KW-0675">Receptor</keyword>
<keyword evidence="4" id="KW-0732">Signal</keyword>
<dbReference type="SUPFAM" id="SSF49464">
    <property type="entry name" value="Carboxypeptidase regulatory domain-like"/>
    <property type="match status" value="1"/>
</dbReference>
<comment type="subcellular location">
    <subcellularLocation>
        <location evidence="1">Cell outer membrane</location>
    </subcellularLocation>
</comment>
<dbReference type="EMBL" id="JAFKCU010000001">
    <property type="protein sequence ID" value="MBN7813975.1"/>
    <property type="molecule type" value="Genomic_DNA"/>
</dbReference>
<dbReference type="InterPro" id="IPR012910">
    <property type="entry name" value="Plug_dom"/>
</dbReference>
<evidence type="ECO:0000259" key="5">
    <source>
        <dbReference type="Pfam" id="PF07715"/>
    </source>
</evidence>
<dbReference type="Proteomes" id="UP000664480">
    <property type="component" value="Unassembled WGS sequence"/>
</dbReference>
<dbReference type="Gene3D" id="2.40.170.20">
    <property type="entry name" value="TonB-dependent receptor, beta-barrel domain"/>
    <property type="match status" value="1"/>
</dbReference>
<gene>
    <name evidence="6" type="ORF">J0A69_00985</name>
</gene>
<keyword evidence="7" id="KW-1185">Reference proteome</keyword>
<dbReference type="InterPro" id="IPR037066">
    <property type="entry name" value="Plug_dom_sf"/>
</dbReference>
<comment type="caution">
    <text evidence="6">The sequence shown here is derived from an EMBL/GenBank/DDBJ whole genome shotgun (WGS) entry which is preliminary data.</text>
</comment>